<dbReference type="EMBL" id="FNDN01000003">
    <property type="protein sequence ID" value="SDH75211.1"/>
    <property type="molecule type" value="Genomic_DNA"/>
</dbReference>
<evidence type="ECO:0000256" key="6">
    <source>
        <dbReference type="ARBA" id="ARBA00023010"/>
    </source>
</evidence>
<evidence type="ECO:0000256" key="2">
    <source>
        <dbReference type="ARBA" id="ARBA00022448"/>
    </source>
</evidence>
<name>A0A1G8EZ95_9NOCA</name>
<dbReference type="GO" id="GO:0015031">
    <property type="term" value="P:protein transport"/>
    <property type="evidence" value="ECO:0007669"/>
    <property type="project" value="UniProtKB-KW"/>
</dbReference>
<dbReference type="RefSeq" id="WP_072736429.1">
    <property type="nucleotide sequence ID" value="NZ_CP048813.1"/>
</dbReference>
<protein>
    <submittedName>
        <fullName evidence="9">Sec-independent protein translocase protein TatB</fullName>
    </submittedName>
</protein>
<sequence>MFGLTFDKMLVVALLAAVVLGPSRLPLYAHQLARTIRAFRDLVEKTRSTAEDELGVSLDRTTWESLDLQQYDPRRIVREALHDNDPAPHAVPDPEVLAEAERVRPGQKYLVTGSAAHPRRIRLDSLPDDDPRRVAARRQVVTRPENNEHARRP</sequence>
<dbReference type="AlphaFoldDB" id="A0A1G8EZ95"/>
<evidence type="ECO:0000313" key="9">
    <source>
        <dbReference type="EMBL" id="SDH75211.1"/>
    </source>
</evidence>
<keyword evidence="5" id="KW-1133">Transmembrane helix</keyword>
<keyword evidence="4" id="KW-0653">Protein transport</keyword>
<evidence type="ECO:0000313" key="10">
    <source>
        <dbReference type="Proteomes" id="UP000183263"/>
    </source>
</evidence>
<gene>
    <name evidence="9" type="ORF">SAMN05444695_103113</name>
</gene>
<evidence type="ECO:0000256" key="7">
    <source>
        <dbReference type="ARBA" id="ARBA00023136"/>
    </source>
</evidence>
<keyword evidence="7" id="KW-0472">Membrane</keyword>
<feature type="compositionally biased region" description="Basic and acidic residues" evidence="8">
    <location>
        <begin position="121"/>
        <end position="133"/>
    </location>
</feature>
<evidence type="ECO:0000256" key="4">
    <source>
        <dbReference type="ARBA" id="ARBA00022927"/>
    </source>
</evidence>
<evidence type="ECO:0000256" key="8">
    <source>
        <dbReference type="SAM" id="MobiDB-lite"/>
    </source>
</evidence>
<keyword evidence="3" id="KW-0812">Transmembrane</keyword>
<feature type="region of interest" description="Disordered" evidence="8">
    <location>
        <begin position="102"/>
        <end position="153"/>
    </location>
</feature>
<evidence type="ECO:0000256" key="5">
    <source>
        <dbReference type="ARBA" id="ARBA00022989"/>
    </source>
</evidence>
<evidence type="ECO:0000256" key="3">
    <source>
        <dbReference type="ARBA" id="ARBA00022692"/>
    </source>
</evidence>
<keyword evidence="10" id="KW-1185">Reference proteome</keyword>
<dbReference type="GO" id="GO:0016020">
    <property type="term" value="C:membrane"/>
    <property type="evidence" value="ECO:0007669"/>
    <property type="project" value="UniProtKB-ARBA"/>
</dbReference>
<dbReference type="OrthoDB" id="3267321at2"/>
<accession>A0A1G8EZ95</accession>
<dbReference type="PRINTS" id="PR01506">
    <property type="entry name" value="TATBPROTEIN"/>
</dbReference>
<comment type="subcellular location">
    <subcellularLocation>
        <location evidence="1">Membrane</location>
        <topology evidence="1">Single-pass membrane protein</topology>
    </subcellularLocation>
</comment>
<evidence type="ECO:0000256" key="1">
    <source>
        <dbReference type="ARBA" id="ARBA00004167"/>
    </source>
</evidence>
<reference evidence="9 10" key="1">
    <citation type="submission" date="2016-10" db="EMBL/GenBank/DDBJ databases">
        <authorList>
            <person name="de Groot N.N."/>
        </authorList>
    </citation>
    <scope>NUCLEOTIDE SEQUENCE [LARGE SCALE GENOMIC DNA]</scope>
    <source>
        <strain evidence="9 10">DSM 44892</strain>
    </source>
</reference>
<dbReference type="Proteomes" id="UP000183263">
    <property type="component" value="Unassembled WGS sequence"/>
</dbReference>
<keyword evidence="6" id="KW-0811">Translocation</keyword>
<dbReference type="Pfam" id="PF02416">
    <property type="entry name" value="TatA_B_E"/>
    <property type="match status" value="1"/>
</dbReference>
<keyword evidence="2" id="KW-0813">Transport</keyword>
<proteinExistence type="predicted"/>
<dbReference type="Gene3D" id="1.20.5.3310">
    <property type="match status" value="1"/>
</dbReference>
<organism evidence="9 10">
    <name type="scientific">Rhodococcus triatomae</name>
    <dbReference type="NCBI Taxonomy" id="300028"/>
    <lineage>
        <taxon>Bacteria</taxon>
        <taxon>Bacillati</taxon>
        <taxon>Actinomycetota</taxon>
        <taxon>Actinomycetes</taxon>
        <taxon>Mycobacteriales</taxon>
        <taxon>Nocardiaceae</taxon>
        <taxon>Rhodococcus</taxon>
    </lineage>
</organism>
<dbReference type="InterPro" id="IPR003369">
    <property type="entry name" value="TatA/B/E"/>
</dbReference>